<keyword evidence="7" id="KW-1185">Reference proteome</keyword>
<dbReference type="InterPro" id="IPR036964">
    <property type="entry name" value="RASGEF_cat_dom_sf"/>
</dbReference>
<evidence type="ECO:0000313" key="6">
    <source>
        <dbReference type="EMBL" id="KZP28383.1"/>
    </source>
</evidence>
<gene>
    <name evidence="6" type="ORF">FIBSPDRAFT_947622</name>
</gene>
<keyword evidence="2" id="KW-0344">Guanine-nucleotide releasing factor</keyword>
<dbReference type="InterPro" id="IPR000651">
    <property type="entry name" value="Ras-like_Gua-exchang_fac_N"/>
</dbReference>
<dbReference type="Gene3D" id="2.30.29.30">
    <property type="entry name" value="Pleckstrin-homology domain (PH domain)/Phosphotyrosine-binding domain (PTB)"/>
    <property type="match status" value="1"/>
</dbReference>
<dbReference type="EMBL" id="KV417503">
    <property type="protein sequence ID" value="KZP28383.1"/>
    <property type="molecule type" value="Genomic_DNA"/>
</dbReference>
<dbReference type="InterPro" id="IPR023578">
    <property type="entry name" value="Ras_GEF_dom_sf"/>
</dbReference>
<feature type="region of interest" description="Disordered" evidence="3">
    <location>
        <begin position="498"/>
        <end position="517"/>
    </location>
</feature>
<feature type="compositionally biased region" description="Low complexity" evidence="3">
    <location>
        <begin position="92"/>
        <end position="104"/>
    </location>
</feature>
<dbReference type="Pfam" id="PF00620">
    <property type="entry name" value="RhoGAP"/>
    <property type="match status" value="1"/>
</dbReference>
<evidence type="ECO:0000313" key="7">
    <source>
        <dbReference type="Proteomes" id="UP000076532"/>
    </source>
</evidence>
<dbReference type="Gene3D" id="1.10.840.10">
    <property type="entry name" value="Ras guanine-nucleotide exchange factors catalytic domain"/>
    <property type="match status" value="1"/>
</dbReference>
<dbReference type="PANTHER" id="PTHR23176:SF129">
    <property type="entry name" value="RHO GTPASE ACTIVATING PROTEIN AT 16F, ISOFORM E-RELATED"/>
    <property type="match status" value="1"/>
</dbReference>
<organism evidence="6 7">
    <name type="scientific">Athelia psychrophila</name>
    <dbReference type="NCBI Taxonomy" id="1759441"/>
    <lineage>
        <taxon>Eukaryota</taxon>
        <taxon>Fungi</taxon>
        <taxon>Dikarya</taxon>
        <taxon>Basidiomycota</taxon>
        <taxon>Agaricomycotina</taxon>
        <taxon>Agaricomycetes</taxon>
        <taxon>Agaricomycetidae</taxon>
        <taxon>Atheliales</taxon>
        <taxon>Atheliaceae</taxon>
        <taxon>Athelia</taxon>
    </lineage>
</organism>
<dbReference type="InterPro" id="IPR050729">
    <property type="entry name" value="Rho-GAP"/>
</dbReference>
<feature type="domain" description="N-terminal Ras-GEF" evidence="4">
    <location>
        <begin position="1028"/>
        <end position="1184"/>
    </location>
</feature>
<dbReference type="GO" id="GO:0005085">
    <property type="term" value="F:guanyl-nucleotide exchange factor activity"/>
    <property type="evidence" value="ECO:0007669"/>
    <property type="project" value="UniProtKB-KW"/>
</dbReference>
<dbReference type="PROSITE" id="PS50238">
    <property type="entry name" value="RHOGAP"/>
    <property type="match status" value="1"/>
</dbReference>
<evidence type="ECO:0000256" key="1">
    <source>
        <dbReference type="ARBA" id="ARBA00022468"/>
    </source>
</evidence>
<protein>
    <recommendedName>
        <fullName evidence="8">Rho GTPase activation protein</fullName>
    </recommendedName>
</protein>
<dbReference type="SUPFAM" id="SSF48366">
    <property type="entry name" value="Ras GEF"/>
    <property type="match status" value="2"/>
</dbReference>
<evidence type="ECO:0008006" key="8">
    <source>
        <dbReference type="Google" id="ProtNLM"/>
    </source>
</evidence>
<accession>A0A166RKU2</accession>
<dbReference type="Pfam" id="PF00617">
    <property type="entry name" value="RasGEF"/>
    <property type="match status" value="1"/>
</dbReference>
<feature type="domain" description="Rho-GAP" evidence="5">
    <location>
        <begin position="1745"/>
        <end position="1939"/>
    </location>
</feature>
<dbReference type="GO" id="GO:0005096">
    <property type="term" value="F:GTPase activator activity"/>
    <property type="evidence" value="ECO:0007669"/>
    <property type="project" value="UniProtKB-KW"/>
</dbReference>
<feature type="compositionally biased region" description="Polar residues" evidence="3">
    <location>
        <begin position="62"/>
        <end position="88"/>
    </location>
</feature>
<dbReference type="SUPFAM" id="SSF48350">
    <property type="entry name" value="GTPase activation domain, GAP"/>
    <property type="match status" value="1"/>
</dbReference>
<feature type="compositionally biased region" description="Basic and acidic residues" evidence="3">
    <location>
        <begin position="284"/>
        <end position="304"/>
    </location>
</feature>
<feature type="region of interest" description="Disordered" evidence="3">
    <location>
        <begin position="974"/>
        <end position="1006"/>
    </location>
</feature>
<feature type="region of interest" description="Disordered" evidence="3">
    <location>
        <begin position="1942"/>
        <end position="1977"/>
    </location>
</feature>
<dbReference type="GO" id="GO:0007264">
    <property type="term" value="P:small GTPase-mediated signal transduction"/>
    <property type="evidence" value="ECO:0007669"/>
    <property type="project" value="InterPro"/>
</dbReference>
<name>A0A166RKU2_9AGAM</name>
<reference evidence="6 7" key="1">
    <citation type="journal article" date="2016" name="Mol. Biol. Evol.">
        <title>Comparative Genomics of Early-Diverging Mushroom-Forming Fungi Provides Insights into the Origins of Lignocellulose Decay Capabilities.</title>
        <authorList>
            <person name="Nagy L.G."/>
            <person name="Riley R."/>
            <person name="Tritt A."/>
            <person name="Adam C."/>
            <person name="Daum C."/>
            <person name="Floudas D."/>
            <person name="Sun H."/>
            <person name="Yadav J.S."/>
            <person name="Pangilinan J."/>
            <person name="Larsson K.H."/>
            <person name="Matsuura K."/>
            <person name="Barry K."/>
            <person name="Labutti K."/>
            <person name="Kuo R."/>
            <person name="Ohm R.A."/>
            <person name="Bhattacharya S.S."/>
            <person name="Shirouzu T."/>
            <person name="Yoshinaga Y."/>
            <person name="Martin F.M."/>
            <person name="Grigoriev I.V."/>
            <person name="Hibbett D.S."/>
        </authorList>
    </citation>
    <scope>NUCLEOTIDE SEQUENCE [LARGE SCALE GENOMIC DNA]</scope>
    <source>
        <strain evidence="6 7">CBS 109695</strain>
    </source>
</reference>
<feature type="compositionally biased region" description="Basic and acidic residues" evidence="3">
    <location>
        <begin position="1566"/>
        <end position="1592"/>
    </location>
</feature>
<evidence type="ECO:0000259" key="4">
    <source>
        <dbReference type="PROSITE" id="PS50212"/>
    </source>
</evidence>
<dbReference type="CDD" id="cd00821">
    <property type="entry name" value="PH"/>
    <property type="match status" value="1"/>
</dbReference>
<dbReference type="SMART" id="SM00324">
    <property type="entry name" value="RhoGAP"/>
    <property type="match status" value="1"/>
</dbReference>
<dbReference type="Gene3D" id="1.10.555.10">
    <property type="entry name" value="Rho GTPase activation protein"/>
    <property type="match status" value="1"/>
</dbReference>
<dbReference type="InterPro" id="IPR001895">
    <property type="entry name" value="RASGEF_cat_dom"/>
</dbReference>
<dbReference type="InterPro" id="IPR008936">
    <property type="entry name" value="Rho_GTPase_activation_prot"/>
</dbReference>
<feature type="region of interest" description="Disordered" evidence="3">
    <location>
        <begin position="277"/>
        <end position="309"/>
    </location>
</feature>
<proteinExistence type="predicted"/>
<dbReference type="CDD" id="cd00159">
    <property type="entry name" value="RhoGAP"/>
    <property type="match status" value="1"/>
</dbReference>
<feature type="region of interest" description="Disordered" evidence="3">
    <location>
        <begin position="1201"/>
        <end position="1230"/>
    </location>
</feature>
<dbReference type="OrthoDB" id="79452at2759"/>
<dbReference type="PANTHER" id="PTHR23176">
    <property type="entry name" value="RHO/RAC/CDC GTPASE-ACTIVATING PROTEIN"/>
    <property type="match status" value="1"/>
</dbReference>
<dbReference type="STRING" id="436010.A0A166RKU2"/>
<dbReference type="Proteomes" id="UP000076532">
    <property type="component" value="Unassembled WGS sequence"/>
</dbReference>
<keyword evidence="1" id="KW-0343">GTPase activation</keyword>
<feature type="region of interest" description="Disordered" evidence="3">
    <location>
        <begin position="1"/>
        <end position="160"/>
    </location>
</feature>
<feature type="region of interest" description="Disordered" evidence="3">
    <location>
        <begin position="1566"/>
        <end position="1612"/>
    </location>
</feature>
<dbReference type="Gene3D" id="1.20.870.10">
    <property type="entry name" value="Son of sevenless (SoS) protein Chain: S domain 1"/>
    <property type="match status" value="1"/>
</dbReference>
<feature type="compositionally biased region" description="Acidic residues" evidence="3">
    <location>
        <begin position="1942"/>
        <end position="1969"/>
    </location>
</feature>
<dbReference type="PROSITE" id="PS50212">
    <property type="entry name" value="RASGEF_NTER"/>
    <property type="match status" value="1"/>
</dbReference>
<dbReference type="SUPFAM" id="SSF50729">
    <property type="entry name" value="PH domain-like"/>
    <property type="match status" value="1"/>
</dbReference>
<evidence type="ECO:0000256" key="3">
    <source>
        <dbReference type="SAM" id="MobiDB-lite"/>
    </source>
</evidence>
<dbReference type="GO" id="GO:0005737">
    <property type="term" value="C:cytoplasm"/>
    <property type="evidence" value="ECO:0007669"/>
    <property type="project" value="TreeGrafter"/>
</dbReference>
<dbReference type="InterPro" id="IPR000198">
    <property type="entry name" value="RhoGAP_dom"/>
</dbReference>
<dbReference type="InterPro" id="IPR011993">
    <property type="entry name" value="PH-like_dom_sf"/>
</dbReference>
<sequence length="1977" mass="218475">MRPPGSLDIPNPFPSSPTSPTSPNSGNGDLRNLARRGWSRSADDLGKFSSPVSSPIDGSFHNKITQYRNRSNSGATIDPSQTSNTNIPQPFPTIVTSSSLSTSPPGGGISMSVSTPLNVEKQLQIPDEPHHVRSHSFTPRRPSKLSVSKSPGRKGSAPPEQNIARDIANMKAPQAMPPPSLIVEPPPEDELDLEIAQPESGGHAKRSSQIVYNAGFVNRLAELPVVPRPYQAANLALAKGWKPFKMELKGSKLFFYKPPNDRATAVRDLFPTELVSAADEHEEEQEKPADGLLPEARKRPEGAPRKKRAYWGRGTHPELHFTDAGVEKGSFEALVHETVFATTILKEGSGETEQSQWRDFASSILLCLPPLVGRAKFESEFTRCSAYIVTGGTVEDAPARVTWLAGEYIRYHGAPAEVSEWEEWRAETIPNFPAQLPSNPATGMATSSSVQAIFSKSPQLGSDLSPAPKDTHAFSPNIDAFSPRPDLDGKMTSLMEALAAPPPSSTSPISGSPIHRLPGSGDNGNLWAALDREGLSREVLLVLDPYLVARTLGLFHRAALQEVPENLTAEYIINADTTSSKSDQRISTVFVADTNEAPTNPTPAVLFGSDKSPHWLTKILLMQILGVDTSTGSLAASPSQSQILSPHRLSVDRSVQTTSRTHSRSEVISAWARVGEICRLGGDECSWRAIAAALCSPPVARLDKAWKRVSADALSIVDSWVHPGVDRECANVLEPSLTPWGGDVKDRVNEALERSRGGGDDGWLIEAFGQVREMFEGTRTAFSLCPRRYNSSNTTMNEDDAKMVAFWGELCAGNTRVGTLGTKFLHVEQFMSLSLAAEPRRKGLFEPFYWSQASSSQLATHPLLPLSFPQTLPTITLIDRGEIWRGRAESGPPLLNAADIQFLRTLEPRPNKRRSAGQKDLPPGFDGVDLLGNVLAIYDGELLLTIQRGGVDATPVASRPVSFASSVATVAIDDVGSPDRPRMSKKPSIRMKTGPPERKPSIARRSSLPAISRRQSLLIAESSSEPPLRALVHGGTVERLVQILVHGLNGVSVSIADDNGEMPLKDGRTRDLYVQHEGFARVWWSVFRSFVTPLVFFELLRKRYIGSQSSRKSIVAGQCLELIRGRMQVLDVMKEWLLQGGGAQDILDDPQLFKTVRSFLDDSVFHGVPASPAMDDLSVQQALTGCEQSLQSFASCFTAQTRRPTGRDHQSLKLPSGSSRSRQLGKEAPDIDRIDPEQLVEDLDAMTSAAFSNVNEEDLFVTADLLEVQMGDRMGWLLPRDPITTAEDVEIQTMYSHIMEVEPSPMISELSHGALYRLLPPGIRSCIRAYGILRKWLISKLVAFQIGIRVRQARMEKLLRALEVARLRNSDITLSTLSLVERPSVRSSVEAILTSVLVSVETRAHHRAWQNVAAARGVQCESLAVLLRKPVMQLSASAEPLTVDISWLLERLLEIISIPDLLAPSDTGPLVVNFEKRRHICNLIASAPNIPFTSPSSRRGVDRRDFERLHNIEKEVSLVKFDQRGIRDEAHRESMQAPVSASNSAKKTVRPFQKVIQMQQEKIKRDKFLRDRISKEKKQEHRTEKRDDDVGRIARPRQPPTTPQRQHRNKKSMSSAFFQFMRPISSAFTSDTDLSLVKKTPAELDFMPSGKPMLVLNIVDAKVSHFINNERSFTFQLDTEDGGHYLLQALSRRDMTKWLDTIGRVAKTAAQRRLTYIGSAKPQLADHIHSQSLTVSRDPKAVFGVELAFLLKREAANGEVLPGAIPFVIERCLYEIETRGLTEVGIYRIAGAVSEITALKDAFNRGDSPIEPSTDIHAVCDLVKTWFRILSEPLFPTSSYHQIIEVMKIEDFDTRLSSIRTAVRGLPRPNFDLLKRVAEHLDKVTDYEEQNHMTSDALAIVFAPNLLRAPQNDFALIIGNMGYSTKLVKSLITHSHVIFDENDQEVDHDQDDDEFDEPILEEEEEEEDMPPSPPPSP</sequence>
<evidence type="ECO:0000256" key="2">
    <source>
        <dbReference type="PROSITE-ProRule" id="PRU00135"/>
    </source>
</evidence>
<evidence type="ECO:0000259" key="5">
    <source>
        <dbReference type="PROSITE" id="PS50238"/>
    </source>
</evidence>